<dbReference type="InterPro" id="IPR032710">
    <property type="entry name" value="NTF2-like_dom_sf"/>
</dbReference>
<dbReference type="SUPFAM" id="SSF54427">
    <property type="entry name" value="NTF2-like"/>
    <property type="match status" value="1"/>
</dbReference>
<dbReference type="InterPro" id="IPR009959">
    <property type="entry name" value="Cyclase_SnoaL-like"/>
</dbReference>
<reference evidence="1" key="1">
    <citation type="submission" date="2022-06" db="EMBL/GenBank/DDBJ databases">
        <title>Sphingomicrobium sedimins sp. nov., a marine bacterium isolated from tidal flat.</title>
        <authorList>
            <person name="Kim C.-H."/>
            <person name="Yoo Y."/>
            <person name="Kim J.-J."/>
        </authorList>
    </citation>
    <scope>NUCLEOTIDE SEQUENCE</scope>
    <source>
        <strain evidence="1">GRR-S6-50</strain>
    </source>
</reference>
<dbReference type="Proteomes" id="UP001155128">
    <property type="component" value="Unassembled WGS sequence"/>
</dbReference>
<dbReference type="GO" id="GO:0030638">
    <property type="term" value="P:polyketide metabolic process"/>
    <property type="evidence" value="ECO:0007669"/>
    <property type="project" value="InterPro"/>
</dbReference>
<organism evidence="1 2">
    <name type="scientific">Sphingomicrobium sediminis</name>
    <dbReference type="NCBI Taxonomy" id="2950949"/>
    <lineage>
        <taxon>Bacteria</taxon>
        <taxon>Pseudomonadati</taxon>
        <taxon>Pseudomonadota</taxon>
        <taxon>Alphaproteobacteria</taxon>
        <taxon>Sphingomonadales</taxon>
        <taxon>Sphingomonadaceae</taxon>
        <taxon>Sphingomicrobium</taxon>
    </lineage>
</organism>
<dbReference type="RefSeq" id="WP_252115085.1">
    <property type="nucleotide sequence ID" value="NZ_JAMSHT010000001.1"/>
</dbReference>
<evidence type="ECO:0000313" key="1">
    <source>
        <dbReference type="EMBL" id="MCM8558291.1"/>
    </source>
</evidence>
<comment type="caution">
    <text evidence="1">The sequence shown here is derived from an EMBL/GenBank/DDBJ whole genome shotgun (WGS) entry which is preliminary data.</text>
</comment>
<proteinExistence type="predicted"/>
<dbReference type="AlphaFoldDB" id="A0A9X2EIW0"/>
<dbReference type="Pfam" id="PF07366">
    <property type="entry name" value="SnoaL"/>
    <property type="match status" value="1"/>
</dbReference>
<dbReference type="EMBL" id="JAMSHT010000001">
    <property type="protein sequence ID" value="MCM8558291.1"/>
    <property type="molecule type" value="Genomic_DNA"/>
</dbReference>
<accession>A0A9X2EIW0</accession>
<protein>
    <submittedName>
        <fullName evidence="1">Ester cyclase</fullName>
    </submittedName>
</protein>
<keyword evidence="2" id="KW-1185">Reference proteome</keyword>
<gene>
    <name evidence="1" type="ORF">NDO55_10730</name>
</gene>
<sequence length="138" mass="15435">MSMYDTARKFFDACETGQGWDACRPYCKSNASFSAQADALDEIKTVEAYADWMKGMMPLMPDAHYDLKFFGVDKDRQCAAAAAVYHGTHTGGEGDHAPTGKSFAGDYVFVMDFDGDRISHVNKVWNDVHSLRQLGWME</sequence>
<name>A0A9X2EIW0_9SPHN</name>
<dbReference type="Gene3D" id="3.10.450.50">
    <property type="match status" value="1"/>
</dbReference>
<evidence type="ECO:0000313" key="2">
    <source>
        <dbReference type="Proteomes" id="UP001155128"/>
    </source>
</evidence>